<evidence type="ECO:0000256" key="7">
    <source>
        <dbReference type="ARBA" id="ARBA00023160"/>
    </source>
</evidence>
<evidence type="ECO:0000256" key="5">
    <source>
        <dbReference type="ARBA" id="ARBA00022842"/>
    </source>
</evidence>
<keyword evidence="8" id="KW-0963">Cytoplasm</keyword>
<evidence type="ECO:0000256" key="6">
    <source>
        <dbReference type="ARBA" id="ARBA00023098"/>
    </source>
</evidence>
<feature type="binding site" evidence="8">
    <location>
        <position position="7"/>
    </location>
    <ligand>
        <name>Mg(2+)</name>
        <dbReference type="ChEBI" id="CHEBI:18420"/>
    </ligand>
</feature>
<evidence type="ECO:0000256" key="2">
    <source>
        <dbReference type="ARBA" id="ARBA00022679"/>
    </source>
</evidence>
<evidence type="ECO:0000256" key="4">
    <source>
        <dbReference type="ARBA" id="ARBA00022832"/>
    </source>
</evidence>
<dbReference type="SUPFAM" id="SSF56214">
    <property type="entry name" value="4'-phosphopantetheinyl transferase"/>
    <property type="match status" value="1"/>
</dbReference>
<feature type="domain" description="4'-phosphopantetheinyl transferase" evidence="9">
    <location>
        <begin position="4"/>
        <end position="97"/>
    </location>
</feature>
<dbReference type="InterPro" id="IPR004568">
    <property type="entry name" value="Ppantetheine-prot_Trfase_dom"/>
</dbReference>
<dbReference type="InterPro" id="IPR037143">
    <property type="entry name" value="4-PPantetheinyl_Trfase_dom_sf"/>
</dbReference>
<reference evidence="10 11" key="1">
    <citation type="submission" date="2019-04" db="EMBL/GenBank/DDBJ databases">
        <authorList>
            <person name="Poehlein A."/>
            <person name="Bengelsdorf F.R."/>
            <person name="Duerre P."/>
            <person name="Daniel R."/>
        </authorList>
    </citation>
    <scope>NUCLEOTIDE SEQUENCE [LARGE SCALE GENOMIC DNA]</scope>
    <source>
        <strain evidence="10 11">BS-1</strain>
    </source>
</reference>
<evidence type="ECO:0000313" key="10">
    <source>
        <dbReference type="EMBL" id="TGJ76454.1"/>
    </source>
</evidence>
<dbReference type="InterPro" id="IPR002582">
    <property type="entry name" value="ACPS"/>
</dbReference>
<comment type="similarity">
    <text evidence="8">Belongs to the P-Pant transferase superfamily. AcpS family.</text>
</comment>
<organism evidence="10 11">
    <name type="scientific">Caproiciproducens galactitolivorans</name>
    <dbReference type="NCBI Taxonomy" id="642589"/>
    <lineage>
        <taxon>Bacteria</taxon>
        <taxon>Bacillati</taxon>
        <taxon>Bacillota</taxon>
        <taxon>Clostridia</taxon>
        <taxon>Eubacteriales</taxon>
        <taxon>Acutalibacteraceae</taxon>
        <taxon>Caproiciproducens</taxon>
    </lineage>
</organism>
<keyword evidence="3 8" id="KW-0479">Metal-binding</keyword>
<proteinExistence type="inferred from homology"/>
<gene>
    <name evidence="8 10" type="primary">acpS</name>
    <name evidence="10" type="ORF">CAGA_13650</name>
</gene>
<keyword evidence="11" id="KW-1185">Reference proteome</keyword>
<dbReference type="AlphaFoldDB" id="A0A4Z0XYF9"/>
<dbReference type="EC" id="2.7.8.7" evidence="8"/>
<evidence type="ECO:0000256" key="1">
    <source>
        <dbReference type="ARBA" id="ARBA00022516"/>
    </source>
</evidence>
<dbReference type="EMBL" id="SRMQ01000005">
    <property type="protein sequence ID" value="TGJ76454.1"/>
    <property type="molecule type" value="Genomic_DNA"/>
</dbReference>
<dbReference type="Proteomes" id="UP000297714">
    <property type="component" value="Unassembled WGS sequence"/>
</dbReference>
<dbReference type="Pfam" id="PF01648">
    <property type="entry name" value="ACPS"/>
    <property type="match status" value="1"/>
</dbReference>
<dbReference type="Gene3D" id="3.90.470.20">
    <property type="entry name" value="4'-phosphopantetheinyl transferase domain"/>
    <property type="match status" value="1"/>
</dbReference>
<dbReference type="NCBIfam" id="TIGR00556">
    <property type="entry name" value="pantethn_trn"/>
    <property type="match status" value="1"/>
</dbReference>
<name>A0A4Z0XYF9_9FIRM</name>
<feature type="binding site" evidence="8">
    <location>
        <position position="54"/>
    </location>
    <ligand>
        <name>Mg(2+)</name>
        <dbReference type="ChEBI" id="CHEBI:18420"/>
    </ligand>
</feature>
<comment type="subcellular location">
    <subcellularLocation>
        <location evidence="8">Cytoplasm</location>
    </subcellularLocation>
</comment>
<keyword evidence="6 8" id="KW-0443">Lipid metabolism</keyword>
<dbReference type="GO" id="GO:0000287">
    <property type="term" value="F:magnesium ion binding"/>
    <property type="evidence" value="ECO:0007669"/>
    <property type="project" value="UniProtKB-UniRule"/>
</dbReference>
<dbReference type="HAMAP" id="MF_00101">
    <property type="entry name" value="AcpS"/>
    <property type="match status" value="1"/>
</dbReference>
<comment type="cofactor">
    <cofactor evidence="8">
        <name>Mg(2+)</name>
        <dbReference type="ChEBI" id="CHEBI:18420"/>
    </cofactor>
</comment>
<keyword evidence="7 8" id="KW-0275">Fatty acid biosynthesis</keyword>
<comment type="caution">
    <text evidence="10">The sequence shown here is derived from an EMBL/GenBank/DDBJ whole genome shotgun (WGS) entry which is preliminary data.</text>
</comment>
<evidence type="ECO:0000256" key="3">
    <source>
        <dbReference type="ARBA" id="ARBA00022723"/>
    </source>
</evidence>
<sequence length="128" mass="14148">MFLVGIDLVENKRIQKSISNPRFLRRILGTSEYSQLEMRGFPVQSVAASFCAKEAFSKALGTGMRGFSLSEVELLRKSSGEPYLCLSGEAQRIAESRGIVFRVSVTHTKEYASAVVIGEEKNNEGIKL</sequence>
<accession>A0A4Z0XYF9</accession>
<evidence type="ECO:0000256" key="8">
    <source>
        <dbReference type="HAMAP-Rule" id="MF_00101"/>
    </source>
</evidence>
<dbReference type="NCBIfam" id="TIGR00516">
    <property type="entry name" value="acpS"/>
    <property type="match status" value="1"/>
</dbReference>
<keyword evidence="4 8" id="KW-0276">Fatty acid metabolism</keyword>
<dbReference type="GO" id="GO:0006633">
    <property type="term" value="P:fatty acid biosynthetic process"/>
    <property type="evidence" value="ECO:0007669"/>
    <property type="project" value="UniProtKB-UniRule"/>
</dbReference>
<keyword evidence="2 8" id="KW-0808">Transferase</keyword>
<evidence type="ECO:0000259" key="9">
    <source>
        <dbReference type="Pfam" id="PF01648"/>
    </source>
</evidence>
<comment type="function">
    <text evidence="8">Transfers the 4'-phosphopantetheine moiety from coenzyme A to a Ser of acyl-carrier-protein.</text>
</comment>
<dbReference type="GO" id="GO:0005737">
    <property type="term" value="C:cytoplasm"/>
    <property type="evidence" value="ECO:0007669"/>
    <property type="project" value="UniProtKB-SubCell"/>
</dbReference>
<dbReference type="OrthoDB" id="517356at2"/>
<keyword evidence="5 8" id="KW-0460">Magnesium</keyword>
<evidence type="ECO:0000313" key="11">
    <source>
        <dbReference type="Proteomes" id="UP000297714"/>
    </source>
</evidence>
<comment type="catalytic activity">
    <reaction evidence="8">
        <text>apo-[ACP] + CoA = holo-[ACP] + adenosine 3',5'-bisphosphate + H(+)</text>
        <dbReference type="Rhea" id="RHEA:12068"/>
        <dbReference type="Rhea" id="RHEA-COMP:9685"/>
        <dbReference type="Rhea" id="RHEA-COMP:9690"/>
        <dbReference type="ChEBI" id="CHEBI:15378"/>
        <dbReference type="ChEBI" id="CHEBI:29999"/>
        <dbReference type="ChEBI" id="CHEBI:57287"/>
        <dbReference type="ChEBI" id="CHEBI:58343"/>
        <dbReference type="ChEBI" id="CHEBI:64479"/>
        <dbReference type="EC" id="2.7.8.7"/>
    </reaction>
</comment>
<dbReference type="InterPro" id="IPR008278">
    <property type="entry name" value="4-PPantetheinyl_Trfase_dom"/>
</dbReference>
<dbReference type="GO" id="GO:0008897">
    <property type="term" value="F:holo-[acyl-carrier-protein] synthase activity"/>
    <property type="evidence" value="ECO:0007669"/>
    <property type="project" value="UniProtKB-UniRule"/>
</dbReference>
<keyword evidence="1 8" id="KW-0444">Lipid biosynthesis</keyword>
<protein>
    <recommendedName>
        <fullName evidence="8">Holo-[acyl-carrier-protein] synthase</fullName>
        <shortName evidence="8">Holo-ACP synthase</shortName>
        <ecNumber evidence="8">2.7.8.7</ecNumber>
    </recommendedName>
    <alternativeName>
        <fullName evidence="8">4'-phosphopantetheinyl transferase AcpS</fullName>
    </alternativeName>
</protein>
<dbReference type="RefSeq" id="WP_135659123.1">
    <property type="nucleotide sequence ID" value="NZ_JAJUFJ010000001.1"/>
</dbReference>